<organism evidence="2 3">
    <name type="scientific">Lujinxingia vulgaris</name>
    <dbReference type="NCBI Taxonomy" id="2600176"/>
    <lineage>
        <taxon>Bacteria</taxon>
        <taxon>Deltaproteobacteria</taxon>
        <taxon>Bradymonadales</taxon>
        <taxon>Lujinxingiaceae</taxon>
        <taxon>Lujinxingia</taxon>
    </lineage>
</organism>
<dbReference type="Proteomes" id="UP000321046">
    <property type="component" value="Unassembled WGS sequence"/>
</dbReference>
<feature type="signal peptide" evidence="1">
    <location>
        <begin position="1"/>
        <end position="29"/>
    </location>
</feature>
<proteinExistence type="predicted"/>
<keyword evidence="1" id="KW-0732">Signal</keyword>
<gene>
    <name evidence="2" type="ORF">FRC96_03275</name>
</gene>
<accession>A0A5C6XEH7</accession>
<reference evidence="2 3" key="1">
    <citation type="submission" date="2019-08" db="EMBL/GenBank/DDBJ databases">
        <title>Bradymonadales sp. TMQ2.</title>
        <authorList>
            <person name="Liang Q."/>
        </authorList>
    </citation>
    <scope>NUCLEOTIDE SEQUENCE [LARGE SCALE GENOMIC DNA]</scope>
    <source>
        <strain evidence="2 3">TMQ2</strain>
    </source>
</reference>
<dbReference type="AlphaFoldDB" id="A0A5C6XEH7"/>
<evidence type="ECO:0000313" key="2">
    <source>
        <dbReference type="EMBL" id="TXD42701.1"/>
    </source>
</evidence>
<dbReference type="OrthoDB" id="9835831at2"/>
<dbReference type="Pfam" id="PF14352">
    <property type="entry name" value="DUF4402"/>
    <property type="match status" value="1"/>
</dbReference>
<sequence>MTIRHIFTRRTLGMTTAAALLLISPAAFADNVGSMDASVTLQAPLSVAVDTQLSFGTLAIPVANSATLVMTANGETVDDAGVGDGAIYRNDAVFGQITITGEADTSVSISTPASLELASGVNITSFNLSNASPTLALGTATVKVGGTLVVDSTAQVGSPSQSFDITVEYQ</sequence>
<name>A0A5C6XEH7_9DELT</name>
<feature type="chain" id="PRO_5023031604" evidence="1">
    <location>
        <begin position="30"/>
        <end position="170"/>
    </location>
</feature>
<dbReference type="RefSeq" id="WP_146972661.1">
    <property type="nucleotide sequence ID" value="NZ_VOSL01000014.1"/>
</dbReference>
<comment type="caution">
    <text evidence="2">The sequence shown here is derived from an EMBL/GenBank/DDBJ whole genome shotgun (WGS) entry which is preliminary data.</text>
</comment>
<dbReference type="InterPro" id="IPR025514">
    <property type="entry name" value="DUF4402"/>
</dbReference>
<protein>
    <submittedName>
        <fullName evidence="2">DUF4402 domain-containing protein</fullName>
    </submittedName>
</protein>
<evidence type="ECO:0000256" key="1">
    <source>
        <dbReference type="SAM" id="SignalP"/>
    </source>
</evidence>
<evidence type="ECO:0000313" key="3">
    <source>
        <dbReference type="Proteomes" id="UP000321046"/>
    </source>
</evidence>
<dbReference type="EMBL" id="VOSL01000014">
    <property type="protein sequence ID" value="TXD42701.1"/>
    <property type="molecule type" value="Genomic_DNA"/>
</dbReference>